<evidence type="ECO:0000256" key="11">
    <source>
        <dbReference type="ARBA" id="ARBA00023136"/>
    </source>
</evidence>
<evidence type="ECO:0000256" key="4">
    <source>
        <dbReference type="ARBA" id="ARBA00013795"/>
    </source>
</evidence>
<evidence type="ECO:0000256" key="7">
    <source>
        <dbReference type="ARBA" id="ARBA00022679"/>
    </source>
</evidence>
<dbReference type="GO" id="GO:0004376">
    <property type="term" value="F:GPI mannosyltransferase activity"/>
    <property type="evidence" value="ECO:0007669"/>
    <property type="project" value="InterPro"/>
</dbReference>
<evidence type="ECO:0000256" key="10">
    <source>
        <dbReference type="ARBA" id="ARBA00022989"/>
    </source>
</evidence>
<dbReference type="PANTHER" id="PTHR12468">
    <property type="entry name" value="GPI MANNOSYLTRANSFERASE 2"/>
    <property type="match status" value="1"/>
</dbReference>
<dbReference type="GO" id="GO:0005789">
    <property type="term" value="C:endoplasmic reticulum membrane"/>
    <property type="evidence" value="ECO:0007669"/>
    <property type="project" value="UniProtKB-SubCell"/>
</dbReference>
<evidence type="ECO:0000256" key="1">
    <source>
        <dbReference type="ARBA" id="ARBA00004477"/>
    </source>
</evidence>
<dbReference type="GO" id="GO:0031501">
    <property type="term" value="C:mannosyltransferase complex"/>
    <property type="evidence" value="ECO:0007669"/>
    <property type="project" value="TreeGrafter"/>
</dbReference>
<feature type="transmembrane region" description="Helical" evidence="12">
    <location>
        <begin position="246"/>
        <end position="268"/>
    </location>
</feature>
<name>A0A9P5TKW6_GYMJU</name>
<comment type="similarity">
    <text evidence="3 12">Belongs to the PIGV family.</text>
</comment>
<evidence type="ECO:0000256" key="5">
    <source>
        <dbReference type="ARBA" id="ARBA00022502"/>
    </source>
</evidence>
<dbReference type="Proteomes" id="UP000724874">
    <property type="component" value="Unassembled WGS sequence"/>
</dbReference>
<evidence type="ECO:0000256" key="6">
    <source>
        <dbReference type="ARBA" id="ARBA00022676"/>
    </source>
</evidence>
<evidence type="ECO:0000313" key="14">
    <source>
        <dbReference type="Proteomes" id="UP000724874"/>
    </source>
</evidence>
<keyword evidence="10 12" id="KW-1133">Transmembrane helix</keyword>
<dbReference type="EMBL" id="JADNYJ010000063">
    <property type="protein sequence ID" value="KAF8894928.1"/>
    <property type="molecule type" value="Genomic_DNA"/>
</dbReference>
<keyword evidence="14" id="KW-1185">Reference proteome</keyword>
<feature type="transmembrane region" description="Helical" evidence="12">
    <location>
        <begin position="155"/>
        <end position="173"/>
    </location>
</feature>
<sequence>MLLFLNPVLAQLTPLRRHALLRSGAVGPGSPLLCPRRHLQVQWLLLGRIRPLGVAHTPFPFWKNGSRFSSLCSLLITHICPFQPTTRALLESILLTSIIIAPFVVYHLYTFTLFCLDTSATTPEWCDRAFPSIYSYVQAKYWNIGFLRYWTPSQLPNFLIAAPTILLICAFSFHHLKETRVFTVTADSTEHPFENPSITPHVIHALILTSILVFASHTQIILRLAASMPLVYWAAAWLFLEHPSWARLWVTWSVLWSMISTILWAAFLPPA</sequence>
<dbReference type="GO" id="GO:0006506">
    <property type="term" value="P:GPI anchor biosynthetic process"/>
    <property type="evidence" value="ECO:0007669"/>
    <property type="project" value="UniProtKB-KW"/>
</dbReference>
<evidence type="ECO:0000256" key="3">
    <source>
        <dbReference type="ARBA" id="ARBA00008698"/>
    </source>
</evidence>
<keyword evidence="8 12" id="KW-0812">Transmembrane</keyword>
<dbReference type="OrthoDB" id="10252502at2759"/>
<comment type="caution">
    <text evidence="12">Lacks conserved residue(s) required for the propagation of feature annotation.</text>
</comment>
<keyword evidence="6 12" id="KW-0328">Glycosyltransferase</keyword>
<protein>
    <recommendedName>
        <fullName evidence="4 12">GPI mannosyltransferase 2</fullName>
        <ecNumber evidence="12">2.4.1.-</ecNumber>
    </recommendedName>
</protein>
<organism evidence="13 14">
    <name type="scientific">Gymnopilus junonius</name>
    <name type="common">Spectacular rustgill mushroom</name>
    <name type="synonym">Gymnopilus spectabilis subsp. junonius</name>
    <dbReference type="NCBI Taxonomy" id="109634"/>
    <lineage>
        <taxon>Eukaryota</taxon>
        <taxon>Fungi</taxon>
        <taxon>Dikarya</taxon>
        <taxon>Basidiomycota</taxon>
        <taxon>Agaricomycotina</taxon>
        <taxon>Agaricomycetes</taxon>
        <taxon>Agaricomycetidae</taxon>
        <taxon>Agaricales</taxon>
        <taxon>Agaricineae</taxon>
        <taxon>Hymenogastraceae</taxon>
        <taxon>Gymnopilus</taxon>
    </lineage>
</organism>
<dbReference type="EC" id="2.4.1.-" evidence="12"/>
<dbReference type="InterPro" id="IPR007315">
    <property type="entry name" value="PIG-V/Gpi18"/>
</dbReference>
<evidence type="ECO:0000256" key="2">
    <source>
        <dbReference type="ARBA" id="ARBA00004687"/>
    </source>
</evidence>
<accession>A0A9P5TKW6</accession>
<comment type="function">
    <text evidence="12">Mannosyltransferase involved in glycosylphosphatidylinositol-anchor biosynthesis.</text>
</comment>
<proteinExistence type="inferred from homology"/>
<comment type="caution">
    <text evidence="13">The sequence shown here is derived from an EMBL/GenBank/DDBJ whole genome shotgun (WGS) entry which is preliminary data.</text>
</comment>
<gene>
    <name evidence="13" type="ORF">CPB84DRAFT_1782666</name>
</gene>
<dbReference type="GO" id="GO:0000009">
    <property type="term" value="F:alpha-1,6-mannosyltransferase activity"/>
    <property type="evidence" value="ECO:0007669"/>
    <property type="project" value="InterPro"/>
</dbReference>
<keyword evidence="7 12" id="KW-0808">Transferase</keyword>
<feature type="transmembrane region" description="Helical" evidence="12">
    <location>
        <begin position="220"/>
        <end position="240"/>
    </location>
</feature>
<comment type="pathway">
    <text evidence="2 12">Glycolipid biosynthesis; glycosylphosphatidylinositol-anchor biosynthesis.</text>
</comment>
<evidence type="ECO:0000313" key="13">
    <source>
        <dbReference type="EMBL" id="KAF8894928.1"/>
    </source>
</evidence>
<dbReference type="PANTHER" id="PTHR12468:SF2">
    <property type="entry name" value="GPI MANNOSYLTRANSFERASE 2"/>
    <property type="match status" value="1"/>
</dbReference>
<dbReference type="Pfam" id="PF04188">
    <property type="entry name" value="Mannosyl_trans2"/>
    <property type="match status" value="1"/>
</dbReference>
<evidence type="ECO:0000256" key="12">
    <source>
        <dbReference type="RuleBase" id="RU363112"/>
    </source>
</evidence>
<keyword evidence="5 12" id="KW-0337">GPI-anchor biosynthesis</keyword>
<dbReference type="AlphaFoldDB" id="A0A9P5TKW6"/>
<reference evidence="13" key="1">
    <citation type="submission" date="2020-11" db="EMBL/GenBank/DDBJ databases">
        <authorList>
            <consortium name="DOE Joint Genome Institute"/>
            <person name="Ahrendt S."/>
            <person name="Riley R."/>
            <person name="Andreopoulos W."/>
            <person name="LaButti K."/>
            <person name="Pangilinan J."/>
            <person name="Ruiz-duenas F.J."/>
            <person name="Barrasa J.M."/>
            <person name="Sanchez-Garcia M."/>
            <person name="Camarero S."/>
            <person name="Miyauchi S."/>
            <person name="Serrano A."/>
            <person name="Linde D."/>
            <person name="Babiker R."/>
            <person name="Drula E."/>
            <person name="Ayuso-Fernandez I."/>
            <person name="Pacheco R."/>
            <person name="Padilla G."/>
            <person name="Ferreira P."/>
            <person name="Barriuso J."/>
            <person name="Kellner H."/>
            <person name="Castanera R."/>
            <person name="Alfaro M."/>
            <person name="Ramirez L."/>
            <person name="Pisabarro A.G."/>
            <person name="Kuo A."/>
            <person name="Tritt A."/>
            <person name="Lipzen A."/>
            <person name="He G."/>
            <person name="Yan M."/>
            <person name="Ng V."/>
            <person name="Cullen D."/>
            <person name="Martin F."/>
            <person name="Rosso M.-N."/>
            <person name="Henrissat B."/>
            <person name="Hibbett D."/>
            <person name="Martinez A.T."/>
            <person name="Grigoriev I.V."/>
        </authorList>
    </citation>
    <scope>NUCLEOTIDE SEQUENCE</scope>
    <source>
        <strain evidence="13">AH 44721</strain>
    </source>
</reference>
<evidence type="ECO:0000256" key="8">
    <source>
        <dbReference type="ARBA" id="ARBA00022692"/>
    </source>
</evidence>
<keyword evidence="9 12" id="KW-0256">Endoplasmic reticulum</keyword>
<keyword evidence="11 12" id="KW-0472">Membrane</keyword>
<evidence type="ECO:0000256" key="9">
    <source>
        <dbReference type="ARBA" id="ARBA00022824"/>
    </source>
</evidence>
<feature type="transmembrane region" description="Helical" evidence="12">
    <location>
        <begin position="88"/>
        <end position="109"/>
    </location>
</feature>
<comment type="subcellular location">
    <subcellularLocation>
        <location evidence="1 12">Endoplasmic reticulum membrane</location>
        <topology evidence="1 12">Multi-pass membrane protein</topology>
    </subcellularLocation>
</comment>